<dbReference type="EMBL" id="WIXP02000016">
    <property type="protein sequence ID" value="KAF6198411.1"/>
    <property type="molecule type" value="Genomic_DNA"/>
</dbReference>
<protein>
    <recommendedName>
        <fullName evidence="1">Reverse transcriptase domain-containing protein</fullName>
    </recommendedName>
</protein>
<dbReference type="PANTHER" id="PTHR47027:SF20">
    <property type="entry name" value="REVERSE TRANSCRIPTASE-LIKE PROTEIN WITH RNA-DIRECTED DNA POLYMERASE DOMAIN"/>
    <property type="match status" value="1"/>
</dbReference>
<comment type="caution">
    <text evidence="2">The sequence shown here is derived from an EMBL/GenBank/DDBJ whole genome shotgun (WGS) entry which is preliminary data.</text>
</comment>
<dbReference type="CDD" id="cd01650">
    <property type="entry name" value="RT_nLTR_like"/>
    <property type="match status" value="1"/>
</dbReference>
<dbReference type="PANTHER" id="PTHR47027">
    <property type="entry name" value="REVERSE TRANSCRIPTASE DOMAIN-CONTAINING PROTEIN"/>
    <property type="match status" value="1"/>
</dbReference>
<evidence type="ECO:0000259" key="1">
    <source>
        <dbReference type="PROSITE" id="PS50878"/>
    </source>
</evidence>
<keyword evidence="3" id="KW-1185">Reference proteome</keyword>
<dbReference type="OrthoDB" id="6625457at2759"/>
<evidence type="ECO:0000313" key="2">
    <source>
        <dbReference type="EMBL" id="KAF6198411.1"/>
    </source>
</evidence>
<dbReference type="Pfam" id="PF00078">
    <property type="entry name" value="RVT_1"/>
    <property type="match status" value="1"/>
</dbReference>
<reference evidence="2" key="1">
    <citation type="journal article" date="2021" name="Mol. Ecol. Resour.">
        <title>Apolygus lucorum genome provides insights into omnivorousness and mesophyll feeding.</title>
        <authorList>
            <person name="Liu Y."/>
            <person name="Liu H."/>
            <person name="Wang H."/>
            <person name="Huang T."/>
            <person name="Liu B."/>
            <person name="Yang B."/>
            <person name="Yin L."/>
            <person name="Li B."/>
            <person name="Zhang Y."/>
            <person name="Zhang S."/>
            <person name="Jiang F."/>
            <person name="Zhang X."/>
            <person name="Ren Y."/>
            <person name="Wang B."/>
            <person name="Wang S."/>
            <person name="Lu Y."/>
            <person name="Wu K."/>
            <person name="Fan W."/>
            <person name="Wang G."/>
        </authorList>
    </citation>
    <scope>NUCLEOTIDE SEQUENCE</scope>
    <source>
        <strain evidence="2">12Hb</strain>
    </source>
</reference>
<dbReference type="InterPro" id="IPR043128">
    <property type="entry name" value="Rev_trsase/Diguanyl_cyclase"/>
</dbReference>
<sequence length="442" mass="51260">MIWQDERIPDEWSSGLIIPIFKKGDKTVCQNYRGITLLNVAYKILSNILLSWLKVYSEQVLLEYQCGFRSGRSTVDQMFVLRQALDKCYELGTDVHLLFIDYRQAFDRVNRNQLGRALQSFRIPQKLTNMIMMTLQETNSKILVGNRLSRSFKVENGVRQGNAISAVLFNLALHKALATLIPRGTIASKSCQILGYADDLAIMCRSVNRLKEVFSELEKNSREAGLHINEEKTKYMLITADDSKRTLRDLQIGAYNFEGVDRFTYLGAVINHENKVSNEIMNRIMAGNRAYFSLVKMFKSSLLSRETKMTLYRTLVRPVVCYGAESWILKTADIEALRVFERKIMRRIFGPVCESGVWRIRTNNELEHLMKGEDIVRFAKARSISWLGHVNRMDESRMPRKLLNARFEGRRRRGRPRRSWIDDTTVDLSRMGINNWWTASLD</sequence>
<organism evidence="2 3">
    <name type="scientific">Apolygus lucorum</name>
    <name type="common">Small green plant bug</name>
    <name type="synonym">Lygocoris lucorum</name>
    <dbReference type="NCBI Taxonomy" id="248454"/>
    <lineage>
        <taxon>Eukaryota</taxon>
        <taxon>Metazoa</taxon>
        <taxon>Ecdysozoa</taxon>
        <taxon>Arthropoda</taxon>
        <taxon>Hexapoda</taxon>
        <taxon>Insecta</taxon>
        <taxon>Pterygota</taxon>
        <taxon>Neoptera</taxon>
        <taxon>Paraneoptera</taxon>
        <taxon>Hemiptera</taxon>
        <taxon>Heteroptera</taxon>
        <taxon>Panheteroptera</taxon>
        <taxon>Cimicomorpha</taxon>
        <taxon>Miridae</taxon>
        <taxon>Mirini</taxon>
        <taxon>Apolygus</taxon>
    </lineage>
</organism>
<dbReference type="AlphaFoldDB" id="A0A8S9WQJ6"/>
<accession>A0A8S9WQJ6</accession>
<gene>
    <name evidence="2" type="ORF">GE061_008159</name>
</gene>
<dbReference type="PROSITE" id="PS50878">
    <property type="entry name" value="RT_POL"/>
    <property type="match status" value="1"/>
</dbReference>
<dbReference type="Gene3D" id="3.30.70.270">
    <property type="match status" value="1"/>
</dbReference>
<dbReference type="InterPro" id="IPR000477">
    <property type="entry name" value="RT_dom"/>
</dbReference>
<name>A0A8S9WQJ6_APOLU</name>
<dbReference type="InterPro" id="IPR043502">
    <property type="entry name" value="DNA/RNA_pol_sf"/>
</dbReference>
<proteinExistence type="predicted"/>
<dbReference type="SUPFAM" id="SSF56672">
    <property type="entry name" value="DNA/RNA polymerases"/>
    <property type="match status" value="1"/>
</dbReference>
<dbReference type="GO" id="GO:0071897">
    <property type="term" value="P:DNA biosynthetic process"/>
    <property type="evidence" value="ECO:0007669"/>
    <property type="project" value="UniProtKB-ARBA"/>
</dbReference>
<evidence type="ECO:0000313" key="3">
    <source>
        <dbReference type="Proteomes" id="UP000466442"/>
    </source>
</evidence>
<dbReference type="Proteomes" id="UP000466442">
    <property type="component" value="Linkage Group LG16"/>
</dbReference>
<feature type="domain" description="Reverse transcriptase" evidence="1">
    <location>
        <begin position="1"/>
        <end position="270"/>
    </location>
</feature>